<comment type="caution">
    <text evidence="2">The sequence shown here is derived from an EMBL/GenBank/DDBJ whole genome shotgun (WGS) entry which is preliminary data.</text>
</comment>
<keyword evidence="1" id="KW-0732">Signal</keyword>
<gene>
    <name evidence="2" type="ORF">BDV95DRAFT_559676</name>
</gene>
<protein>
    <recommendedName>
        <fullName evidence="4">Ubiquitin 3 binding protein But2 C-terminal domain-containing protein</fullName>
    </recommendedName>
</protein>
<feature type="signal peptide" evidence="1">
    <location>
        <begin position="1"/>
        <end position="17"/>
    </location>
</feature>
<sequence>MQYTTFLAALLASGAVAAPSQRRYAESNVQVTLRSFLDIDVNVPFTDGKKEEKDVPGTFKTALLTLGAGVGKATQRCEALDRAGKPLIVERNGNIDRTFADAKKGEWKFINHMKEPVTAHVSKIVCDPAFQKIGAKDKEITVILNNSASESQTQTQFTDGTRREVKKSQDFPFKTVELNVGPFAEQQSLRCQVLDKSGNPIKLQRGANLDTTFGDGSKGAWTFVYPDQVVSEIVCDPLFVKAA</sequence>
<organism evidence="2 3">
    <name type="scientific">Massariosphaeria phaeospora</name>
    <dbReference type="NCBI Taxonomy" id="100035"/>
    <lineage>
        <taxon>Eukaryota</taxon>
        <taxon>Fungi</taxon>
        <taxon>Dikarya</taxon>
        <taxon>Ascomycota</taxon>
        <taxon>Pezizomycotina</taxon>
        <taxon>Dothideomycetes</taxon>
        <taxon>Pleosporomycetidae</taxon>
        <taxon>Pleosporales</taxon>
        <taxon>Pleosporales incertae sedis</taxon>
        <taxon>Massariosphaeria</taxon>
    </lineage>
</organism>
<evidence type="ECO:0008006" key="4">
    <source>
        <dbReference type="Google" id="ProtNLM"/>
    </source>
</evidence>
<accession>A0A7C8MIE7</accession>
<evidence type="ECO:0000313" key="2">
    <source>
        <dbReference type="EMBL" id="KAF2877621.1"/>
    </source>
</evidence>
<dbReference type="EMBL" id="JAADJZ010000002">
    <property type="protein sequence ID" value="KAF2877621.1"/>
    <property type="molecule type" value="Genomic_DNA"/>
</dbReference>
<feature type="chain" id="PRO_5028832641" description="Ubiquitin 3 binding protein But2 C-terminal domain-containing protein" evidence="1">
    <location>
        <begin position="18"/>
        <end position="243"/>
    </location>
</feature>
<reference evidence="2 3" key="1">
    <citation type="submission" date="2020-01" db="EMBL/GenBank/DDBJ databases">
        <authorList>
            <consortium name="DOE Joint Genome Institute"/>
            <person name="Haridas S."/>
            <person name="Albert R."/>
            <person name="Binder M."/>
            <person name="Bloem J."/>
            <person name="Labutti K."/>
            <person name="Salamov A."/>
            <person name="Andreopoulos B."/>
            <person name="Baker S.E."/>
            <person name="Barry K."/>
            <person name="Bills G."/>
            <person name="Bluhm B.H."/>
            <person name="Cannon C."/>
            <person name="Castanera R."/>
            <person name="Culley D.E."/>
            <person name="Daum C."/>
            <person name="Ezra D."/>
            <person name="Gonzalez J.B."/>
            <person name="Henrissat B."/>
            <person name="Kuo A."/>
            <person name="Liang C."/>
            <person name="Lipzen A."/>
            <person name="Lutzoni F."/>
            <person name="Magnuson J."/>
            <person name="Mondo S."/>
            <person name="Nolan M."/>
            <person name="Ohm R."/>
            <person name="Pangilinan J."/>
            <person name="Park H.-J.H."/>
            <person name="Ramirez L."/>
            <person name="Alfaro M."/>
            <person name="Sun H."/>
            <person name="Tritt A."/>
            <person name="Yoshinaga Y."/>
            <person name="Zwiers L.-H.L."/>
            <person name="Turgeon B.G."/>
            <person name="Goodwin S.B."/>
            <person name="Spatafora J.W."/>
            <person name="Crous P.W."/>
            <person name="Grigoriev I.V."/>
        </authorList>
    </citation>
    <scope>NUCLEOTIDE SEQUENCE [LARGE SCALE GENOMIC DNA]</scope>
    <source>
        <strain evidence="2 3">CBS 611.86</strain>
    </source>
</reference>
<proteinExistence type="predicted"/>
<name>A0A7C8MIE7_9PLEO</name>
<dbReference type="OrthoDB" id="4132046at2759"/>
<dbReference type="Proteomes" id="UP000481861">
    <property type="component" value="Unassembled WGS sequence"/>
</dbReference>
<dbReference type="AlphaFoldDB" id="A0A7C8MIE7"/>
<evidence type="ECO:0000313" key="3">
    <source>
        <dbReference type="Proteomes" id="UP000481861"/>
    </source>
</evidence>
<keyword evidence="3" id="KW-1185">Reference proteome</keyword>
<evidence type="ECO:0000256" key="1">
    <source>
        <dbReference type="SAM" id="SignalP"/>
    </source>
</evidence>